<gene>
    <name evidence="2" type="ORF">PIQ37_07550</name>
</gene>
<feature type="transmembrane region" description="Helical" evidence="1">
    <location>
        <begin position="284"/>
        <end position="302"/>
    </location>
</feature>
<dbReference type="RefSeq" id="WP_407162254.1">
    <property type="nucleotide sequence ID" value="NZ_JAQQHX010000002.1"/>
</dbReference>
<keyword evidence="3" id="KW-1185">Reference proteome</keyword>
<organism evidence="2 3">
    <name type="scientific">Xanthomonas protegens</name>
    <dbReference type="NCBI Taxonomy" id="3380705"/>
    <lineage>
        <taxon>Bacteria</taxon>
        <taxon>Pseudomonadati</taxon>
        <taxon>Pseudomonadota</taxon>
        <taxon>Gammaproteobacteria</taxon>
        <taxon>Lysobacterales</taxon>
        <taxon>Lysobacteraceae</taxon>
        <taxon>Xanthomonas</taxon>
    </lineage>
</organism>
<feature type="transmembrane region" description="Helical" evidence="1">
    <location>
        <begin position="94"/>
        <end position="116"/>
    </location>
</feature>
<feature type="transmembrane region" description="Helical" evidence="1">
    <location>
        <begin position="201"/>
        <end position="221"/>
    </location>
</feature>
<evidence type="ECO:0000313" key="3">
    <source>
        <dbReference type="Proteomes" id="UP001486626"/>
    </source>
</evidence>
<reference evidence="2 3" key="1">
    <citation type="journal article" date="2024" name="FEMS Microbiol. Lett.">
        <title>Xanthomonas protegens sp. nov., a novel rice seed-associated bacterium, provides in vivo protection against X. oryzae pv. oryzae, the bacterial leaf blight pathogen.</title>
        <authorList>
            <person name="Rana R."/>
            <person name="Sharma A."/>
            <person name="Madhavan V.N."/>
            <person name="Korpole S."/>
            <person name="Sonti R.V."/>
            <person name="Patel H.K."/>
            <person name="Patil P.B."/>
        </authorList>
    </citation>
    <scope>NUCLEOTIDE SEQUENCE [LARGE SCALE GENOMIC DNA]</scope>
    <source>
        <strain evidence="2 3">PPL118</strain>
    </source>
</reference>
<keyword evidence="1" id="KW-0812">Transmembrane</keyword>
<name>A0ABU9LBT7_9XANT</name>
<keyword evidence="1" id="KW-1133">Transmembrane helix</keyword>
<comment type="caution">
    <text evidence="2">The sequence shown here is derived from an EMBL/GenBank/DDBJ whole genome shotgun (WGS) entry which is preliminary data.</text>
</comment>
<evidence type="ECO:0000313" key="2">
    <source>
        <dbReference type="EMBL" id="MEL4891275.1"/>
    </source>
</evidence>
<evidence type="ECO:0000256" key="1">
    <source>
        <dbReference type="SAM" id="Phobius"/>
    </source>
</evidence>
<evidence type="ECO:0008006" key="4">
    <source>
        <dbReference type="Google" id="ProtNLM"/>
    </source>
</evidence>
<feature type="transmembrane region" description="Helical" evidence="1">
    <location>
        <begin position="253"/>
        <end position="272"/>
    </location>
</feature>
<accession>A0ABU9LBT7</accession>
<protein>
    <recommendedName>
        <fullName evidence="4">Transmembrane protein</fullName>
    </recommendedName>
</protein>
<proteinExistence type="predicted"/>
<sequence length="404" mass="44710">MFLVILLVIAYKSNDALSHPQFWAEDATIFFQQQFGHKLPQLWVPYAGYLHAIPRLVAWVASWISITKAPLVYNAFAIALSASAITLTCQKLRLYVPAWVVALSCLAVPTSGEIFGTITNAQWFLQFALGACCLSPASPRYANTLGWLRVIGILLMALTGPFSILLSIIITGMLASSWMARQLSYDPFDGALRSFLSERDWPALLALGLGAIIQTGVLLAAPPTESATHHDLLKLINATFTELVPIHMFGNDFLTGTSWLALYALLIGTLVLSKRIDGHARLQVMGFAVFAILETIASALRITDLQQIYQPSAADRYFYLIKVVWWWVVWLALRSTGSRFRATAIVSALICLVALNNPQFQRRAALSDFSWRDHASDLEQPGTHTIPINPPGWSITIEAKKQQP</sequence>
<dbReference type="Proteomes" id="UP001486626">
    <property type="component" value="Unassembled WGS sequence"/>
</dbReference>
<keyword evidence="1" id="KW-0472">Membrane</keyword>
<feature type="transmembrane region" description="Helical" evidence="1">
    <location>
        <begin position="147"/>
        <end position="180"/>
    </location>
</feature>
<feature type="transmembrane region" description="Helical" evidence="1">
    <location>
        <begin position="317"/>
        <end position="333"/>
    </location>
</feature>
<dbReference type="EMBL" id="JAQJCQ010000005">
    <property type="protein sequence ID" value="MEL4891275.1"/>
    <property type="molecule type" value="Genomic_DNA"/>
</dbReference>